<dbReference type="GO" id="GO:0000915">
    <property type="term" value="P:actomyosin contractile ring assembly"/>
    <property type="evidence" value="ECO:0007669"/>
    <property type="project" value="TreeGrafter"/>
</dbReference>
<dbReference type="InterPro" id="IPR051364">
    <property type="entry name" value="Cytokinesis/Rho-signaling"/>
</dbReference>
<dbReference type="GO" id="GO:0000281">
    <property type="term" value="P:mitotic cytokinesis"/>
    <property type="evidence" value="ECO:0007669"/>
    <property type="project" value="TreeGrafter"/>
</dbReference>
<name>A0A1I7WXQ0_HETBA</name>
<protein>
    <submittedName>
        <fullName evidence="3">Anillin domain-containing protein</fullName>
    </submittedName>
</protein>
<dbReference type="InterPro" id="IPR012966">
    <property type="entry name" value="AHD"/>
</dbReference>
<dbReference type="AlphaFoldDB" id="A0A1I7WXQ0"/>
<proteinExistence type="predicted"/>
<dbReference type="PANTHER" id="PTHR21538:SF24">
    <property type="entry name" value="PH DOMAIN-CONTAINING PROTEIN"/>
    <property type="match status" value="1"/>
</dbReference>
<dbReference type="PANTHER" id="PTHR21538">
    <property type="entry name" value="ANILLIN/RHOTEKIN RTKN"/>
    <property type="match status" value="1"/>
</dbReference>
<reference evidence="3" key="1">
    <citation type="submission" date="2016-11" db="UniProtKB">
        <authorList>
            <consortium name="WormBaseParasite"/>
        </authorList>
    </citation>
    <scope>IDENTIFICATION</scope>
</reference>
<evidence type="ECO:0000259" key="1">
    <source>
        <dbReference type="Pfam" id="PF08174"/>
    </source>
</evidence>
<keyword evidence="2" id="KW-1185">Reference proteome</keyword>
<feature type="domain" description="Anillin homology" evidence="1">
    <location>
        <begin position="107"/>
        <end position="172"/>
    </location>
</feature>
<organism evidence="2 3">
    <name type="scientific">Heterorhabditis bacteriophora</name>
    <name type="common">Entomopathogenic nematode worm</name>
    <dbReference type="NCBI Taxonomy" id="37862"/>
    <lineage>
        <taxon>Eukaryota</taxon>
        <taxon>Metazoa</taxon>
        <taxon>Ecdysozoa</taxon>
        <taxon>Nematoda</taxon>
        <taxon>Chromadorea</taxon>
        <taxon>Rhabditida</taxon>
        <taxon>Rhabditina</taxon>
        <taxon>Rhabditomorpha</taxon>
        <taxon>Strongyloidea</taxon>
        <taxon>Heterorhabditidae</taxon>
        <taxon>Heterorhabditis</taxon>
    </lineage>
</organism>
<evidence type="ECO:0000313" key="2">
    <source>
        <dbReference type="Proteomes" id="UP000095283"/>
    </source>
</evidence>
<dbReference type="WBParaSite" id="Hba_09954">
    <property type="protein sequence ID" value="Hba_09954"/>
    <property type="gene ID" value="Hba_09954"/>
</dbReference>
<dbReference type="GO" id="GO:0031106">
    <property type="term" value="P:septin ring organization"/>
    <property type="evidence" value="ECO:0007669"/>
    <property type="project" value="TreeGrafter"/>
</dbReference>
<accession>A0A1I7WXQ0</accession>
<dbReference type="GO" id="GO:0005826">
    <property type="term" value="C:actomyosin contractile ring"/>
    <property type="evidence" value="ECO:0007669"/>
    <property type="project" value="TreeGrafter"/>
</dbReference>
<dbReference type="Proteomes" id="UP000095283">
    <property type="component" value="Unplaced"/>
</dbReference>
<sequence>MYYFICHDFMVREWNCYCNFPIPVGLCKRRPSIIYEYLVILLYLSYTGQPVFFSRLNDLYYFKYQPRRTCRSVNFLLGEKDQITKKKDQELMSAFAKTKESDYLSSRANVGISQISIPLAWNSDQHFKCKGESRTYSMFMVLQTKSKVVDSRLVTNIDRTMTDVVFPESFVLEPESN</sequence>
<dbReference type="Pfam" id="PF08174">
    <property type="entry name" value="Anillin"/>
    <property type="match status" value="1"/>
</dbReference>
<evidence type="ECO:0000313" key="3">
    <source>
        <dbReference type="WBParaSite" id="Hba_09954"/>
    </source>
</evidence>